<dbReference type="AlphaFoldDB" id="M3TXU9"/>
<sequence>MKLKVEDNQNFTVFNADDEVVLHGGLGQPVSNAGYQIKVTTLQARPGTEFTIMKKRFSKTIQEYQGRIVAGERGKMSGIIGVGLQDADPLKAQAIVQEVADIYVQQNIDRNAAESTQSLEFLRAQIPVVKSDLEKAQSALNYYQTNKKSVDIDSETKGVLEQTVALDNQISELNLKRTEMDRKPMR</sequence>
<dbReference type="GO" id="GO:0004713">
    <property type="term" value="F:protein tyrosine kinase activity"/>
    <property type="evidence" value="ECO:0007669"/>
    <property type="project" value="TreeGrafter"/>
</dbReference>
<name>M3TXU9_ENTH1</name>
<dbReference type="PANTHER" id="PTHR32309:SF32">
    <property type="entry name" value="TYROSINE-PROTEIN KINASE ETK-RELATED"/>
    <property type="match status" value="1"/>
</dbReference>
<dbReference type="EMBL" id="KB610997">
    <property type="protein sequence ID" value="EMH74335.1"/>
    <property type="molecule type" value="Genomic_DNA"/>
</dbReference>
<organism evidence="1 2">
    <name type="scientific">Entamoeba histolytica HM-1:IMSS-B</name>
    <dbReference type="NCBI Taxonomy" id="885319"/>
    <lineage>
        <taxon>Eukaryota</taxon>
        <taxon>Amoebozoa</taxon>
        <taxon>Evosea</taxon>
        <taxon>Archamoebae</taxon>
        <taxon>Mastigamoebida</taxon>
        <taxon>Entamoebidae</taxon>
        <taxon>Entamoeba</taxon>
    </lineage>
</organism>
<reference evidence="1 2" key="1">
    <citation type="submission" date="2013-01" db="EMBL/GenBank/DDBJ databases">
        <authorList>
            <person name="Hannick L."/>
            <person name="Zafar N."/>
            <person name="Lorenzi H."/>
            <person name="Ali I.A."/>
            <person name="Petri W.P."/>
            <person name="Caler E."/>
        </authorList>
    </citation>
    <scope>NUCLEOTIDE SEQUENCE [LARGE SCALE GENOMIC DNA]</scope>
    <source>
        <strain evidence="2">HM3:IMSS-B</strain>
    </source>
</reference>
<dbReference type="PANTHER" id="PTHR32309">
    <property type="entry name" value="TYROSINE-PROTEIN KINASE"/>
    <property type="match status" value="1"/>
</dbReference>
<dbReference type="InterPro" id="IPR050445">
    <property type="entry name" value="Bact_polysacc_biosynth/exp"/>
</dbReference>
<gene>
    <name evidence="1" type="ORF">EHI8A_138700</name>
</gene>
<dbReference type="VEuPathDB" id="AmoebaDB:EHI8A_138700"/>
<protein>
    <submittedName>
        <fullName evidence="1">Uncharacterized protein</fullName>
    </submittedName>
</protein>
<evidence type="ECO:0000313" key="1">
    <source>
        <dbReference type="EMBL" id="EMH74335.1"/>
    </source>
</evidence>
<dbReference type="Proteomes" id="UP000030781">
    <property type="component" value="Unassembled WGS sequence"/>
</dbReference>
<proteinExistence type="predicted"/>
<dbReference type="Pfam" id="PF23607">
    <property type="entry name" value="WZC_N"/>
    <property type="match status" value="1"/>
</dbReference>
<accession>M3TXU9</accession>
<dbReference type="GO" id="GO:0005886">
    <property type="term" value="C:plasma membrane"/>
    <property type="evidence" value="ECO:0007669"/>
    <property type="project" value="TreeGrafter"/>
</dbReference>
<evidence type="ECO:0000313" key="2">
    <source>
        <dbReference type="Proteomes" id="UP000030781"/>
    </source>
</evidence>